<dbReference type="AlphaFoldDB" id="A0A438HK99"/>
<name>A0A438HK99_VITVI</name>
<dbReference type="Proteomes" id="UP000288805">
    <property type="component" value="Unassembled WGS sequence"/>
</dbReference>
<reference evidence="2 3" key="1">
    <citation type="journal article" date="2018" name="PLoS Genet.">
        <title>Population sequencing reveals clonal diversity and ancestral inbreeding in the grapevine cultivar Chardonnay.</title>
        <authorList>
            <person name="Roach M.J."/>
            <person name="Johnson D.L."/>
            <person name="Bohlmann J."/>
            <person name="van Vuuren H.J."/>
            <person name="Jones S.J."/>
            <person name="Pretorius I.S."/>
            <person name="Schmidt S.A."/>
            <person name="Borneman A.R."/>
        </authorList>
    </citation>
    <scope>NUCLEOTIDE SEQUENCE [LARGE SCALE GENOMIC DNA]</scope>
    <source>
        <strain evidence="3">cv. Chardonnay</strain>
        <tissue evidence="2">Leaf</tissue>
    </source>
</reference>
<dbReference type="EMBL" id="QGNW01000209">
    <property type="protein sequence ID" value="RVW84900.1"/>
    <property type="molecule type" value="Genomic_DNA"/>
</dbReference>
<dbReference type="InterPro" id="IPR011989">
    <property type="entry name" value="ARM-like"/>
</dbReference>
<accession>A0A438HK99</accession>
<evidence type="ECO:0000259" key="1">
    <source>
        <dbReference type="Pfam" id="PF11935"/>
    </source>
</evidence>
<dbReference type="Gene3D" id="1.25.10.10">
    <property type="entry name" value="Leucine-rich Repeat Variant"/>
    <property type="match status" value="2"/>
</dbReference>
<dbReference type="Pfam" id="PF11935">
    <property type="entry name" value="SYMPK_PTA1_N"/>
    <property type="match status" value="1"/>
</dbReference>
<dbReference type="InterPro" id="IPR032460">
    <property type="entry name" value="Symplekin/Pta1_N"/>
</dbReference>
<protein>
    <recommendedName>
        <fullName evidence="1">Symplekin/Pta1 N-terminal domain-containing protein</fullName>
    </recommendedName>
</protein>
<dbReference type="PANTHER" id="PTHR47184">
    <property type="entry name" value="PHOSPHATIDYLINOSITOL 3-AND 4-KINASE FAMILY PROTEIN-RELATED"/>
    <property type="match status" value="1"/>
</dbReference>
<comment type="caution">
    <text evidence="2">The sequence shown here is derived from an EMBL/GenBank/DDBJ whole genome shotgun (WGS) entry which is preliminary data.</text>
</comment>
<evidence type="ECO:0000313" key="3">
    <source>
        <dbReference type="Proteomes" id="UP000288805"/>
    </source>
</evidence>
<evidence type="ECO:0000313" key="2">
    <source>
        <dbReference type="EMBL" id="RVW84900.1"/>
    </source>
</evidence>
<dbReference type="PANTHER" id="PTHR47184:SF2">
    <property type="entry name" value="SYMPLEKIN"/>
    <property type="match status" value="1"/>
</dbReference>
<gene>
    <name evidence="2" type="ORF">CK203_039498</name>
</gene>
<sequence length="246" mass="27361">MIGEIGSKHLDLLPEIIPVLISLLKDGTPAVARQAITCAIDLFRCTLEKVAIQGLYSSELDVSLESSWEWMLKFKDKIYSIAFQIPPSNQPSEGKFVEFNISWLRGGHPVLNVGDLSFKLVKVWVLLLDQLRFPTVKSISNSMIIVLINSLSVIARKRPSFYGRILPVLLGLDPSSSVIEGVHISGAPSRFKKCLPLLLEMPLTRVPHRCQKTKHALWICELCLKESHSRDMVCVGSVGVDACFPV</sequence>
<organism evidence="2 3">
    <name type="scientific">Vitis vinifera</name>
    <name type="common">Grape</name>
    <dbReference type="NCBI Taxonomy" id="29760"/>
    <lineage>
        <taxon>Eukaryota</taxon>
        <taxon>Viridiplantae</taxon>
        <taxon>Streptophyta</taxon>
        <taxon>Embryophyta</taxon>
        <taxon>Tracheophyta</taxon>
        <taxon>Spermatophyta</taxon>
        <taxon>Magnoliopsida</taxon>
        <taxon>eudicotyledons</taxon>
        <taxon>Gunneridae</taxon>
        <taxon>Pentapetalae</taxon>
        <taxon>rosids</taxon>
        <taxon>Vitales</taxon>
        <taxon>Vitaceae</taxon>
        <taxon>Viteae</taxon>
        <taxon>Vitis</taxon>
    </lineage>
</organism>
<proteinExistence type="predicted"/>
<feature type="domain" description="Symplekin/Pta1 N-terminal" evidence="1">
    <location>
        <begin position="90"/>
        <end position="177"/>
    </location>
</feature>